<gene>
    <name evidence="1" type="ORF">CGS49_07720</name>
</gene>
<proteinExistence type="predicted"/>
<evidence type="ECO:0000313" key="2">
    <source>
        <dbReference type="Proteomes" id="UP000220959"/>
    </source>
</evidence>
<sequence>MKLYTLTRRFTAAVLTAAMALSFCAPALAEAPSAAADPAAPAATASTAENSTADTIVFDKLYFGTQEDWDWTIVGAPSGDVVLQYTAADRTLTVTGTYFQALTISAPGVNVVLNGTTGPAVKGDLTITDSASVAVTSSAAEAQAVTGSTDITSDGAVSITGADRAVGGEKLTVNAGGDVTITGGTVNQPTVNDATVRCGGEFELRNPAGGLVLCDKTSDGKSGNLHYYNTGATELVFRASSMGATCDVFQPGDSTVFGTFGNPSWITAKHEQDYQLTLTGCAPADSAQGRTVFYADEEVRLVLKRPVDGTTFTDWTVTKEDGTAVQFNRKGDGIRFTMPACAVTAAANWDREQATGQALWLSTGQDSFIVSKASLEAAPINGITYEDGAFVVDGFIVDDIKAARPLRVLGLAPTEDELPDVVLKNLTVDTLIVDGVRDVTLDACRIGELDGHDHLDTVYSLQITNARDVVLANTSSRYSDISGVRNVTAKTDGTLCDRLNIDCTGDIALSTAADTLGVACYLRAGGSIRLIGAPWYALRVSSAQNVTVDANALPQRAFFTCSGIVDITQRDGSAIGDSDAAWYLLEYYPETEQPYVVTLNGETGEVRSDLYQLDALDDLRAVQHLLITPASLLPGDVDSDAVGQFITDASGVLVSAALAGAAVWGGYEVTTRVMLKNLLPEGTAIPATRGELAQLLWNAAGRPEAGAVVTVYPDITDADQQAAARWCTEQGLLTARSDGTFAPDGRVPKWRVIEVWNKAFARK</sequence>
<comment type="caution">
    <text evidence="1">The sequence shown here is derived from an EMBL/GenBank/DDBJ whole genome shotgun (WGS) entry which is preliminary data.</text>
</comment>
<dbReference type="EMBL" id="NMTR01000019">
    <property type="protein sequence ID" value="PDX61053.1"/>
    <property type="molecule type" value="Genomic_DNA"/>
</dbReference>
<evidence type="ECO:0000313" key="1">
    <source>
        <dbReference type="EMBL" id="PDX61053.1"/>
    </source>
</evidence>
<reference evidence="1 2" key="1">
    <citation type="journal article" date="2017" name="Front. Microbiol.">
        <title>New Insights into the Diversity of the Genus Faecalibacterium.</title>
        <authorList>
            <person name="Benevides L."/>
            <person name="Burman S."/>
            <person name="Martin R."/>
            <person name="Robert V."/>
            <person name="Thomas M."/>
            <person name="Miquel S."/>
            <person name="Chain F."/>
            <person name="Sokol H."/>
            <person name="Bermudez-Humaran L.G."/>
            <person name="Morrison M."/>
            <person name="Langella P."/>
            <person name="Azevedo V.A."/>
            <person name="Chatel J.M."/>
            <person name="Soares S."/>
        </authorList>
    </citation>
    <scope>NUCLEOTIDE SEQUENCE [LARGE SCALE GENOMIC DNA]</scope>
    <source>
        <strain evidence="2">CNCM I-4541</strain>
    </source>
</reference>
<accession>A0ACC9CYQ4</accession>
<keyword evidence="2" id="KW-1185">Reference proteome</keyword>
<name>A0ACC9CYQ4_9FIRM</name>
<dbReference type="Proteomes" id="UP000220959">
    <property type="component" value="Unassembled WGS sequence"/>
</dbReference>
<protein>
    <submittedName>
        <fullName evidence="1">Uncharacterized protein</fullName>
    </submittedName>
</protein>
<organism evidence="1 2">
    <name type="scientific">Faecalibacterium langellae</name>
    <dbReference type="NCBI Taxonomy" id="3435293"/>
    <lineage>
        <taxon>Bacteria</taxon>
        <taxon>Bacillati</taxon>
        <taxon>Bacillota</taxon>
        <taxon>Clostridia</taxon>
        <taxon>Eubacteriales</taxon>
        <taxon>Oscillospiraceae</taxon>
        <taxon>Faecalibacterium</taxon>
    </lineage>
</organism>